<dbReference type="GO" id="GO:0010181">
    <property type="term" value="F:FMN binding"/>
    <property type="evidence" value="ECO:0007669"/>
    <property type="project" value="InterPro"/>
</dbReference>
<sequence length="411" mass="45541">MPNINKAVPGAKEFYPLNEPGVGATLPSSQNIPPLFQPLTIRDVTFHNRVFVSPMCQYSSVEGDATDWHFVHYGGFATRGVGAICMEATAVVPEGRISPEDAGLWADSQIAPLKRIVDFAHSQGTKIGVQLAHAGRKSSTLAPWAYYQALRDQKPVSWAASEDERGWPDKVFGPSELSYAQEYHTPHAMTEDDMIYVEDAFVAAVKRCEEVGFDFIELHGAHGYLLNQFVSPLSNVRTDSYGGSLENRMRWPLRVVERCREAWGQKPLFYRIGATDWAEGLEKAEDGTWIQWGIEQTKVLVGELQKLGVDFVDVSTGGNWAAQNIPVGPNYQVPFAAEIKKEYPNMPIGAVGLIETSSQANAIVEANEADVVSLARAFIRNPHWAMQAAHDLGVAVKRAQYEAGWMFMRKI</sequence>
<dbReference type="GO" id="GO:0050661">
    <property type="term" value="F:NADP binding"/>
    <property type="evidence" value="ECO:0007669"/>
    <property type="project" value="InterPro"/>
</dbReference>
<evidence type="ECO:0000256" key="3">
    <source>
        <dbReference type="ARBA" id="ARBA00022643"/>
    </source>
</evidence>
<evidence type="ECO:0000256" key="2">
    <source>
        <dbReference type="ARBA" id="ARBA00022630"/>
    </source>
</evidence>
<protein>
    <submittedName>
        <fullName evidence="7">NADH:flavin oxidoreductase 2</fullName>
    </submittedName>
</protein>
<dbReference type="KEGG" id="shs:STEHIDRAFT_135363"/>
<reference evidence="8" key="1">
    <citation type="journal article" date="2012" name="Science">
        <title>The Paleozoic origin of enzymatic lignin decomposition reconstructed from 31 fungal genomes.</title>
        <authorList>
            <person name="Floudas D."/>
            <person name="Binder M."/>
            <person name="Riley R."/>
            <person name="Barry K."/>
            <person name="Blanchette R.A."/>
            <person name="Henrissat B."/>
            <person name="Martinez A.T."/>
            <person name="Otillar R."/>
            <person name="Spatafora J.W."/>
            <person name="Yadav J.S."/>
            <person name="Aerts A."/>
            <person name="Benoit I."/>
            <person name="Boyd A."/>
            <person name="Carlson A."/>
            <person name="Copeland A."/>
            <person name="Coutinho P.M."/>
            <person name="de Vries R.P."/>
            <person name="Ferreira P."/>
            <person name="Findley K."/>
            <person name="Foster B."/>
            <person name="Gaskell J."/>
            <person name="Glotzer D."/>
            <person name="Gorecki P."/>
            <person name="Heitman J."/>
            <person name="Hesse C."/>
            <person name="Hori C."/>
            <person name="Igarashi K."/>
            <person name="Jurgens J.A."/>
            <person name="Kallen N."/>
            <person name="Kersten P."/>
            <person name="Kohler A."/>
            <person name="Kuees U."/>
            <person name="Kumar T.K.A."/>
            <person name="Kuo A."/>
            <person name="LaButti K."/>
            <person name="Larrondo L.F."/>
            <person name="Lindquist E."/>
            <person name="Ling A."/>
            <person name="Lombard V."/>
            <person name="Lucas S."/>
            <person name="Lundell T."/>
            <person name="Martin R."/>
            <person name="McLaughlin D.J."/>
            <person name="Morgenstern I."/>
            <person name="Morin E."/>
            <person name="Murat C."/>
            <person name="Nagy L.G."/>
            <person name="Nolan M."/>
            <person name="Ohm R.A."/>
            <person name="Patyshakuliyeva A."/>
            <person name="Rokas A."/>
            <person name="Ruiz-Duenas F.J."/>
            <person name="Sabat G."/>
            <person name="Salamov A."/>
            <person name="Samejima M."/>
            <person name="Schmutz J."/>
            <person name="Slot J.C."/>
            <person name="St John F."/>
            <person name="Stenlid J."/>
            <person name="Sun H."/>
            <person name="Sun S."/>
            <person name="Syed K."/>
            <person name="Tsang A."/>
            <person name="Wiebenga A."/>
            <person name="Young D."/>
            <person name="Pisabarro A."/>
            <person name="Eastwood D.C."/>
            <person name="Martin F."/>
            <person name="Cullen D."/>
            <person name="Grigoriev I.V."/>
            <person name="Hibbett D.S."/>
        </authorList>
    </citation>
    <scope>NUCLEOTIDE SEQUENCE [LARGE SCALE GENOMIC DNA]</scope>
    <source>
        <strain evidence="8">FP-91666</strain>
    </source>
</reference>
<dbReference type="PANTHER" id="PTHR43303">
    <property type="entry name" value="NADPH DEHYDROGENASE C23G7.10C-RELATED"/>
    <property type="match status" value="1"/>
</dbReference>
<dbReference type="eggNOG" id="KOG0134">
    <property type="taxonomic scope" value="Eukaryota"/>
</dbReference>
<dbReference type="RefSeq" id="XP_007310609.1">
    <property type="nucleotide sequence ID" value="XM_007310547.1"/>
</dbReference>
<dbReference type="EMBL" id="JH687398">
    <property type="protein sequence ID" value="EIM80496.1"/>
    <property type="molecule type" value="Genomic_DNA"/>
</dbReference>
<proteinExistence type="predicted"/>
<dbReference type="OrthoDB" id="72788at2759"/>
<dbReference type="AlphaFoldDB" id="R7RYL0"/>
<comment type="cofactor">
    <cofactor evidence="1">
        <name>FMN</name>
        <dbReference type="ChEBI" id="CHEBI:58210"/>
    </cofactor>
</comment>
<dbReference type="PANTHER" id="PTHR43303:SF4">
    <property type="entry name" value="NADPH DEHYDROGENASE C23G7.10C-RELATED"/>
    <property type="match status" value="1"/>
</dbReference>
<evidence type="ECO:0000313" key="8">
    <source>
        <dbReference type="Proteomes" id="UP000053927"/>
    </source>
</evidence>
<dbReference type="Proteomes" id="UP000053927">
    <property type="component" value="Unassembled WGS sequence"/>
</dbReference>
<name>R7RYL0_STEHR</name>
<keyword evidence="5" id="KW-0560">Oxidoreductase</keyword>
<keyword evidence="4" id="KW-0521">NADP</keyword>
<dbReference type="InterPro" id="IPR001155">
    <property type="entry name" value="OxRdtase_FMN_N"/>
</dbReference>
<dbReference type="CDD" id="cd02932">
    <property type="entry name" value="OYE_YqiM_FMN"/>
    <property type="match status" value="1"/>
</dbReference>
<evidence type="ECO:0000256" key="1">
    <source>
        <dbReference type="ARBA" id="ARBA00001917"/>
    </source>
</evidence>
<dbReference type="OMA" id="SDFHVAH"/>
<accession>R7RYL0</accession>
<dbReference type="SUPFAM" id="SSF51395">
    <property type="entry name" value="FMN-linked oxidoreductases"/>
    <property type="match status" value="1"/>
</dbReference>
<evidence type="ECO:0000256" key="4">
    <source>
        <dbReference type="ARBA" id="ARBA00022857"/>
    </source>
</evidence>
<keyword evidence="2" id="KW-0285">Flavoprotein</keyword>
<dbReference type="Pfam" id="PF00724">
    <property type="entry name" value="Oxidored_FMN"/>
    <property type="match status" value="1"/>
</dbReference>
<organism evidence="7 8">
    <name type="scientific">Stereum hirsutum (strain FP-91666)</name>
    <name type="common">White-rot fungus</name>
    <dbReference type="NCBI Taxonomy" id="721885"/>
    <lineage>
        <taxon>Eukaryota</taxon>
        <taxon>Fungi</taxon>
        <taxon>Dikarya</taxon>
        <taxon>Basidiomycota</taxon>
        <taxon>Agaricomycotina</taxon>
        <taxon>Agaricomycetes</taxon>
        <taxon>Russulales</taxon>
        <taxon>Stereaceae</taxon>
        <taxon>Stereum</taxon>
    </lineage>
</organism>
<dbReference type="Gene3D" id="3.20.20.70">
    <property type="entry name" value="Aldolase class I"/>
    <property type="match status" value="1"/>
</dbReference>
<evidence type="ECO:0000259" key="6">
    <source>
        <dbReference type="Pfam" id="PF00724"/>
    </source>
</evidence>
<dbReference type="GO" id="GO:0003959">
    <property type="term" value="F:NADPH dehydrogenase activity"/>
    <property type="evidence" value="ECO:0007669"/>
    <property type="project" value="InterPro"/>
</dbReference>
<gene>
    <name evidence="7" type="ORF">STEHIDRAFT_135363</name>
</gene>
<evidence type="ECO:0000313" key="7">
    <source>
        <dbReference type="EMBL" id="EIM80496.1"/>
    </source>
</evidence>
<evidence type="ECO:0000256" key="5">
    <source>
        <dbReference type="ARBA" id="ARBA00023002"/>
    </source>
</evidence>
<keyword evidence="8" id="KW-1185">Reference proteome</keyword>
<dbReference type="InterPro" id="IPR044152">
    <property type="entry name" value="YqjM-like"/>
</dbReference>
<keyword evidence="3" id="KW-0288">FMN</keyword>
<feature type="domain" description="NADH:flavin oxidoreductase/NADH oxidase N-terminal" evidence="6">
    <location>
        <begin position="35"/>
        <end position="392"/>
    </location>
</feature>
<dbReference type="InterPro" id="IPR013785">
    <property type="entry name" value="Aldolase_TIM"/>
</dbReference>
<dbReference type="GeneID" id="18798427"/>